<reference evidence="1" key="1">
    <citation type="submission" date="2023-03" db="UniProtKB">
        <authorList>
            <consortium name="EnsemblPlants"/>
        </authorList>
    </citation>
    <scope>IDENTIFICATION</scope>
</reference>
<protein>
    <submittedName>
        <fullName evidence="1">Uncharacterized protein</fullName>
    </submittedName>
</protein>
<dbReference type="Gramene" id="MELO3C034912.2.1">
    <property type="protein sequence ID" value="MELO3C034912.2.1"/>
    <property type="gene ID" value="MELO3C034912.2"/>
</dbReference>
<evidence type="ECO:0000313" key="1">
    <source>
        <dbReference type="EnsemblPlants" id="MELO3C034912.2.1"/>
    </source>
</evidence>
<dbReference type="AlphaFoldDB" id="A0A9I9EK84"/>
<sequence>HGNSSAGARALQSLSRDLVAWKAYCLAVRTRQVNLQVRDSTTSFMFRSMRLCMLRLFMLRIRSTMSEINDSMMQMMIWLYRSLLCVAKAVVAIR</sequence>
<organism evidence="1">
    <name type="scientific">Cucumis melo</name>
    <name type="common">Muskmelon</name>
    <dbReference type="NCBI Taxonomy" id="3656"/>
    <lineage>
        <taxon>Eukaryota</taxon>
        <taxon>Viridiplantae</taxon>
        <taxon>Streptophyta</taxon>
        <taxon>Embryophyta</taxon>
        <taxon>Tracheophyta</taxon>
        <taxon>Spermatophyta</taxon>
        <taxon>Magnoliopsida</taxon>
        <taxon>eudicotyledons</taxon>
        <taxon>Gunneridae</taxon>
        <taxon>Pentapetalae</taxon>
        <taxon>rosids</taxon>
        <taxon>fabids</taxon>
        <taxon>Cucurbitales</taxon>
        <taxon>Cucurbitaceae</taxon>
        <taxon>Benincaseae</taxon>
        <taxon>Cucumis</taxon>
    </lineage>
</organism>
<dbReference type="EnsemblPlants" id="MELO3C034912.2.1">
    <property type="protein sequence ID" value="MELO3C034912.2.1"/>
    <property type="gene ID" value="MELO3C034912.2"/>
</dbReference>
<proteinExistence type="predicted"/>
<name>A0A9I9EK84_CUCME</name>
<accession>A0A9I9EK84</accession>